<comment type="caution">
    <text evidence="9">The sequence shown here is derived from an EMBL/GenBank/DDBJ whole genome shotgun (WGS) entry which is preliminary data.</text>
</comment>
<accession>A0ABV6YIX7</accession>
<evidence type="ECO:0000313" key="9">
    <source>
        <dbReference type="EMBL" id="MFC1572292.1"/>
    </source>
</evidence>
<sequence length="219" mass="24252">MKPLFDWARKHLEQKLQESLPGADAQRLMAAKPRPGWLPDSKQPEGKPAAVLVLIYPLPSSVASNGEPALLLTERTAFVEAHRRQISFPGGGIEPGETPEQAALRETFEETGIPPELPKIIGRLSKLWIPATGYSVLPIVATADTLPPLRANPREVERILEVPLSTLLEPGAVRLEERSKDGRWRSIRYFDVEGSWLWGATAMMMAELLVLLGWRGPDV</sequence>
<dbReference type="CDD" id="cd03426">
    <property type="entry name" value="NUDIX_CoAse_Nudt7"/>
    <property type="match status" value="1"/>
</dbReference>
<dbReference type="PROSITE" id="PS00893">
    <property type="entry name" value="NUDIX_BOX"/>
    <property type="match status" value="1"/>
</dbReference>
<proteinExistence type="inferred from homology"/>
<feature type="domain" description="Nudix hydrolase" evidence="8">
    <location>
        <begin position="46"/>
        <end position="186"/>
    </location>
</feature>
<comment type="cofactor">
    <cofactor evidence="2">
        <name>Mg(2+)</name>
        <dbReference type="ChEBI" id="CHEBI:18420"/>
    </cofactor>
</comment>
<dbReference type="InterPro" id="IPR000086">
    <property type="entry name" value="NUDIX_hydrolase_dom"/>
</dbReference>
<organism evidence="9 10">
    <name type="scientific">Eiseniibacteriota bacterium</name>
    <dbReference type="NCBI Taxonomy" id="2212470"/>
    <lineage>
        <taxon>Bacteria</taxon>
        <taxon>Candidatus Eiseniibacteriota</taxon>
    </lineage>
</organism>
<name>A0ABV6YIX7_UNCEI</name>
<evidence type="ECO:0000256" key="1">
    <source>
        <dbReference type="ARBA" id="ARBA00001936"/>
    </source>
</evidence>
<evidence type="ECO:0000313" key="10">
    <source>
        <dbReference type="Proteomes" id="UP001593833"/>
    </source>
</evidence>
<dbReference type="InterPro" id="IPR020084">
    <property type="entry name" value="NUDIX_hydrolase_CS"/>
</dbReference>
<dbReference type="Proteomes" id="UP001593833">
    <property type="component" value="Unassembled WGS sequence"/>
</dbReference>
<dbReference type="PROSITE" id="PS51462">
    <property type="entry name" value="NUDIX"/>
    <property type="match status" value="1"/>
</dbReference>
<reference evidence="9 10" key="1">
    <citation type="submission" date="2024-09" db="EMBL/GenBank/DDBJ databases">
        <authorList>
            <person name="D'Angelo T."/>
        </authorList>
    </citation>
    <scope>NUCLEOTIDE SEQUENCE [LARGE SCALE GENOMIC DNA]</scope>
    <source>
        <strain evidence="9">SAG AM-320-E07</strain>
    </source>
</reference>
<evidence type="ECO:0000256" key="6">
    <source>
        <dbReference type="ARBA" id="ARBA00023211"/>
    </source>
</evidence>
<dbReference type="InterPro" id="IPR020476">
    <property type="entry name" value="Nudix_hydrolase"/>
</dbReference>
<dbReference type="InterPro" id="IPR015797">
    <property type="entry name" value="NUDIX_hydrolase-like_dom_sf"/>
</dbReference>
<comment type="cofactor">
    <cofactor evidence="1">
        <name>Mn(2+)</name>
        <dbReference type="ChEBI" id="CHEBI:29035"/>
    </cofactor>
</comment>
<keyword evidence="4 7" id="KW-0378">Hydrolase</keyword>
<gene>
    <name evidence="9" type="ORF">ACFL6M_01715</name>
</gene>
<keyword evidence="6" id="KW-0464">Manganese</keyword>
<evidence type="ECO:0000256" key="7">
    <source>
        <dbReference type="RuleBase" id="RU003476"/>
    </source>
</evidence>
<dbReference type="EC" id="3.6.1.55" evidence="9"/>
<dbReference type="GO" id="GO:0035539">
    <property type="term" value="F:8-oxo-7,8-dihydrodeoxyguanosine triphosphate pyrophosphatase activity"/>
    <property type="evidence" value="ECO:0007669"/>
    <property type="project" value="UniProtKB-EC"/>
</dbReference>
<evidence type="ECO:0000256" key="2">
    <source>
        <dbReference type="ARBA" id="ARBA00001946"/>
    </source>
</evidence>
<dbReference type="PANTHER" id="PTHR12992:SF11">
    <property type="entry name" value="MITOCHONDRIAL COENZYME A DIPHOSPHATASE NUDT8"/>
    <property type="match status" value="1"/>
</dbReference>
<keyword evidence="5" id="KW-0460">Magnesium</keyword>
<dbReference type="Pfam" id="PF00293">
    <property type="entry name" value="NUDIX"/>
    <property type="match status" value="1"/>
</dbReference>
<protein>
    <submittedName>
        <fullName evidence="9">NUDIX hydrolase</fullName>
        <ecNumber evidence="9">3.6.1.55</ecNumber>
    </submittedName>
</protein>
<evidence type="ECO:0000259" key="8">
    <source>
        <dbReference type="PROSITE" id="PS51462"/>
    </source>
</evidence>
<comment type="similarity">
    <text evidence="7">Belongs to the Nudix hydrolase family.</text>
</comment>
<dbReference type="InterPro" id="IPR045121">
    <property type="entry name" value="CoAse"/>
</dbReference>
<evidence type="ECO:0000256" key="3">
    <source>
        <dbReference type="ARBA" id="ARBA00022723"/>
    </source>
</evidence>
<evidence type="ECO:0000256" key="4">
    <source>
        <dbReference type="ARBA" id="ARBA00022801"/>
    </source>
</evidence>
<dbReference type="Gene3D" id="3.90.79.10">
    <property type="entry name" value="Nucleoside Triphosphate Pyrophosphohydrolase"/>
    <property type="match status" value="1"/>
</dbReference>
<evidence type="ECO:0000256" key="5">
    <source>
        <dbReference type="ARBA" id="ARBA00022842"/>
    </source>
</evidence>
<dbReference type="EMBL" id="JBHPKH010000010">
    <property type="protein sequence ID" value="MFC1572292.1"/>
    <property type="molecule type" value="Genomic_DNA"/>
</dbReference>
<dbReference type="PRINTS" id="PR00502">
    <property type="entry name" value="NUDIXFAMILY"/>
</dbReference>
<dbReference type="SUPFAM" id="SSF55811">
    <property type="entry name" value="Nudix"/>
    <property type="match status" value="1"/>
</dbReference>
<keyword evidence="3" id="KW-0479">Metal-binding</keyword>
<dbReference type="PANTHER" id="PTHR12992">
    <property type="entry name" value="NUDIX HYDROLASE"/>
    <property type="match status" value="1"/>
</dbReference>
<keyword evidence="10" id="KW-1185">Reference proteome</keyword>